<keyword evidence="7" id="KW-0677">Repeat</keyword>
<keyword evidence="8" id="KW-0256">Endoplasmic reticulum</keyword>
<dbReference type="EMBL" id="JAUNZN010000005">
    <property type="protein sequence ID" value="KAK4820688.1"/>
    <property type="molecule type" value="Genomic_DNA"/>
</dbReference>
<evidence type="ECO:0000256" key="22">
    <source>
        <dbReference type="SAM" id="MobiDB-lite"/>
    </source>
</evidence>
<dbReference type="Gene3D" id="3.80.10.10">
    <property type="entry name" value="Ribonuclease Inhibitor"/>
    <property type="match status" value="2"/>
</dbReference>
<dbReference type="FunFam" id="2.60.40.10:FF:000744">
    <property type="entry name" value="Leucine rich repeat, Ig-like and transmembrane domains 1"/>
    <property type="match status" value="1"/>
</dbReference>
<dbReference type="InterPro" id="IPR003598">
    <property type="entry name" value="Ig_sub2"/>
</dbReference>
<dbReference type="GO" id="GO:0030425">
    <property type="term" value="C:dendrite"/>
    <property type="evidence" value="ECO:0007669"/>
    <property type="project" value="UniProtKB-SubCell"/>
</dbReference>
<dbReference type="SMART" id="SM00060">
    <property type="entry name" value="FN3"/>
    <property type="match status" value="2"/>
</dbReference>
<dbReference type="InterPro" id="IPR000483">
    <property type="entry name" value="Cys-rich_flank_reg_C"/>
</dbReference>
<evidence type="ECO:0000256" key="16">
    <source>
        <dbReference type="ARBA" id="ARBA00046288"/>
    </source>
</evidence>
<sequence length="1555" mass="170020">SLLTAACYPLTKMNRALDGNAFSKDVPVEEFLTQLFQLSFAGRYDAAFQLSLPARRGRDNAGEKPAEQHVDRRQPFGQACGHVVTVLLDSLAVQRAPQSDVLCGCLQSCLEEEVVVKARAWPRRLGGGGSHWQPRGQWGGHEGLQSRVCDLCGQDGAGGGRHAEEGRGGARLQVQRAKMRDNIQRKLLSHAEPIGVYREFVLENFALGSCTSDPSGICLSLWGLWRRRVEEPWPWWLAHSSLKLLMSKAYLSWFPHLLVNLLLSFLMVAMWIVVSLLCCLTLGGLPRAGGSCPSQCSCAFHSLSEGTKARTVLCNDPEMTLTPVNIPVDTSKLRIEKTAIRRVPGEAFHALHNLEYLWMPYNSLASLSGITFKGLRRLQELRLDGNDLISFPWETLADMPQLRLLDLHNNELTSIPPDAARYVKNITYLDLSSNKLMTLPQALIATWASLQAVPYFPNDNSKIILGLQDNPWVCDCSLYEMVHFLNFQSPNIAFIEPRLKCFTPRSLAGVFFSQVELRKCQSPVVHTSVAKVKTILGSTVLLRCGTTGVPIPELSWRRADGAQLNGTVHQEISSDGMSWSILGLPVVSYLDSGEYICKAKNFLGATEAFISLIITDSESTDDPNSNAKGAWSGKASGMEAAAYNDKLVARYVITTSTVPTLGARVGTGEDLLLPDVAQDSNPRNLLVSPPTGQQEPERIVRSVRVIGDTDQSITLAWKAPLAKNTTVFSVLYAVFGERDMRRINVEPGKTKVTIYGLLPKTKYIVCVCVKGLIPRKEQCIIFSTDEVASAGGTQKLINVVVISVACVIAVPLTLVVCCGALKRRCKKCFVRKPKEIQESYVTFESLSPGAKAKGVEGEYLTRHTPDESNRLLSARSSVDSEAIPKIEGQPNELQERTKGTGECCLHGGPCHCSVGMGFLQALGFSGGGMTGKDTSSHGSRQRRSGSTLTTLKVPKECLPRLTGSVLVPLAATATASPSSVPSSHHSQENMDPICHILLLLLAFHKINPSVSSCVTGCSCSQDSFGRSLLCMSALLRQIPANIPQDIRKIRIENSHLTELPRGSFENVSALEYLWLNFNNITVMHIKSLEYLPALKELRLQGNKLSSVPWTAFQDTPALKILDLKHNRLDVLPEHALRYLPNLTYLDLSSNQLTIISRDVFFNWPVYQRSQRAEGQIEAISNAVLALHDNPWLCDCRLRGFVQFIKSVGPPIILMNSYLTCSSPKFRAGKFFHEVELNSCMKPLTSALDTNLTVPVGLNVTLTCFVQASPSPAVWWTYALKLLRAFNVSTEPISEETVRSELLIPAARPADAGNYTCTAANFLGNTSVAITLHVGAPWASTTPGWVPIAPAEPGAHVEVRIAKQTVYGITLEWFAAAAAAAEPGETWYTLLVGRYDAAQKDAIYIGPGINTYSVTDLLPATKYEVCVAVRNQAPRKGQCVVFVTGSDVSQLEQREKLIHIVVIVCAMVLAVPAGMYACTAEARPGCLARCLGACPRRRRGGQAQAAGSKESTLDSLPAGSEDGLCRPEGGRGSRRPMAREEPGKTRPPHRNSADLY</sequence>
<gene>
    <name evidence="26" type="ORF">QYF61_003608</name>
</gene>
<feature type="region of interest" description="Disordered" evidence="22">
    <location>
        <begin position="1500"/>
        <end position="1555"/>
    </location>
</feature>
<evidence type="ECO:0000256" key="17">
    <source>
        <dbReference type="ARBA" id="ARBA00058974"/>
    </source>
</evidence>
<feature type="domain" description="Fibronectin type-III" evidence="25">
    <location>
        <begin position="699"/>
        <end position="787"/>
    </location>
</feature>
<feature type="transmembrane region" description="Helical" evidence="23">
    <location>
        <begin position="1456"/>
        <end position="1476"/>
    </location>
</feature>
<keyword evidence="10 23" id="KW-0472">Membrane</keyword>
<keyword evidence="6" id="KW-0732">Signal</keyword>
<dbReference type="Pfam" id="PF13855">
    <property type="entry name" value="LRR_8"/>
    <property type="match status" value="3"/>
</dbReference>
<feature type="domain" description="Ig-like" evidence="24">
    <location>
        <begin position="1242"/>
        <end position="1330"/>
    </location>
</feature>
<keyword evidence="13" id="KW-0966">Cell projection</keyword>
<dbReference type="InterPro" id="IPR001611">
    <property type="entry name" value="Leu-rich_rpt"/>
</dbReference>
<evidence type="ECO:0000256" key="9">
    <source>
        <dbReference type="ARBA" id="ARBA00022989"/>
    </source>
</evidence>
<dbReference type="PANTHER" id="PTHR45842">
    <property type="entry name" value="SYNAPTIC ADHESION-LIKE MOLECULE SALM"/>
    <property type="match status" value="1"/>
</dbReference>
<dbReference type="InterPro" id="IPR013098">
    <property type="entry name" value="Ig_I-set"/>
</dbReference>
<feature type="non-terminal residue" evidence="26">
    <location>
        <position position="1"/>
    </location>
</feature>
<comment type="caution">
    <text evidence="26">The sequence shown here is derived from an EMBL/GenBank/DDBJ whole genome shotgun (WGS) entry which is preliminary data.</text>
</comment>
<evidence type="ECO:0000256" key="13">
    <source>
        <dbReference type="ARBA" id="ARBA00023273"/>
    </source>
</evidence>
<evidence type="ECO:0000256" key="14">
    <source>
        <dbReference type="ARBA" id="ARBA00023305"/>
    </source>
</evidence>
<organism evidence="26 27">
    <name type="scientific">Mycteria americana</name>
    <name type="common">Wood stork</name>
    <dbReference type="NCBI Taxonomy" id="33587"/>
    <lineage>
        <taxon>Eukaryota</taxon>
        <taxon>Metazoa</taxon>
        <taxon>Chordata</taxon>
        <taxon>Craniata</taxon>
        <taxon>Vertebrata</taxon>
        <taxon>Euteleostomi</taxon>
        <taxon>Archelosauria</taxon>
        <taxon>Archosauria</taxon>
        <taxon>Dinosauria</taxon>
        <taxon>Saurischia</taxon>
        <taxon>Theropoda</taxon>
        <taxon>Coelurosauria</taxon>
        <taxon>Aves</taxon>
        <taxon>Neognathae</taxon>
        <taxon>Neoaves</taxon>
        <taxon>Aequornithes</taxon>
        <taxon>Ciconiiformes</taxon>
        <taxon>Ciconiidae</taxon>
        <taxon>Mycteria</taxon>
    </lineage>
</organism>
<evidence type="ECO:0000256" key="11">
    <source>
        <dbReference type="ARBA" id="ARBA00023157"/>
    </source>
</evidence>
<dbReference type="Pfam" id="PF00041">
    <property type="entry name" value="fn3"/>
    <property type="match status" value="1"/>
</dbReference>
<evidence type="ECO:0000259" key="24">
    <source>
        <dbReference type="PROSITE" id="PS50835"/>
    </source>
</evidence>
<keyword evidence="12" id="KW-0325">Glycoprotein</keyword>
<keyword evidence="5 23" id="KW-0812">Transmembrane</keyword>
<accession>A0AAN7P354</accession>
<dbReference type="SMART" id="SM00013">
    <property type="entry name" value="LRRNT"/>
    <property type="match status" value="2"/>
</dbReference>
<keyword evidence="9 23" id="KW-1133">Transmembrane helix</keyword>
<dbReference type="SMART" id="SM00369">
    <property type="entry name" value="LRR_TYP"/>
    <property type="match status" value="8"/>
</dbReference>
<dbReference type="InterPro" id="IPR036116">
    <property type="entry name" value="FN3_sf"/>
</dbReference>
<keyword evidence="15" id="KW-0393">Immunoglobulin domain</keyword>
<feature type="transmembrane region" description="Helical" evidence="23">
    <location>
        <begin position="257"/>
        <end position="285"/>
    </location>
</feature>
<proteinExistence type="predicted"/>
<dbReference type="PANTHER" id="PTHR45842:SF9">
    <property type="entry name" value="LEUCINE-RICH REPEAT, IMMUNOGLOBULIN-LIKE DOMAIN AND TRANSMEMBRANE DOMAIN-CONTAINING PROTEIN 1"/>
    <property type="match status" value="1"/>
</dbReference>
<dbReference type="InterPro" id="IPR036179">
    <property type="entry name" value="Ig-like_dom_sf"/>
</dbReference>
<evidence type="ECO:0000256" key="3">
    <source>
        <dbReference type="ARBA" id="ARBA00022606"/>
    </source>
</evidence>
<evidence type="ECO:0000256" key="7">
    <source>
        <dbReference type="ARBA" id="ARBA00022737"/>
    </source>
</evidence>
<evidence type="ECO:0000313" key="26">
    <source>
        <dbReference type="EMBL" id="KAK4820688.1"/>
    </source>
</evidence>
<feature type="region of interest" description="Disordered" evidence="22">
    <location>
        <begin position="929"/>
        <end position="949"/>
    </location>
</feature>
<evidence type="ECO:0000256" key="19">
    <source>
        <dbReference type="ARBA" id="ARBA00075045"/>
    </source>
</evidence>
<dbReference type="PROSITE" id="PS50853">
    <property type="entry name" value="FN3"/>
    <property type="match status" value="2"/>
</dbReference>
<dbReference type="InterPro" id="IPR050467">
    <property type="entry name" value="LRFN"/>
</dbReference>
<feature type="compositionally biased region" description="Basic and acidic residues" evidence="22">
    <location>
        <begin position="1522"/>
        <end position="1543"/>
    </location>
</feature>
<dbReference type="FunFam" id="2.60.40.10:FF:000928">
    <property type="entry name" value="Leucine rich repeat, Ig-like and transmembrane domains 1"/>
    <property type="match status" value="1"/>
</dbReference>
<evidence type="ECO:0000256" key="4">
    <source>
        <dbReference type="ARBA" id="ARBA00022614"/>
    </source>
</evidence>
<dbReference type="SMART" id="SM00408">
    <property type="entry name" value="IGc2"/>
    <property type="match status" value="2"/>
</dbReference>
<evidence type="ECO:0000256" key="6">
    <source>
        <dbReference type="ARBA" id="ARBA00022729"/>
    </source>
</evidence>
<keyword evidence="4" id="KW-0433">Leucine-rich repeat</keyword>
<feature type="domain" description="Fibronectin type-III" evidence="25">
    <location>
        <begin position="1354"/>
        <end position="1450"/>
    </location>
</feature>
<evidence type="ECO:0000256" key="21">
    <source>
        <dbReference type="ARBA" id="ARBA00080094"/>
    </source>
</evidence>
<keyword evidence="11" id="KW-1015">Disulfide bond</keyword>
<dbReference type="SUPFAM" id="SSF49265">
    <property type="entry name" value="Fibronectin type III"/>
    <property type="match status" value="2"/>
</dbReference>
<dbReference type="FunFam" id="3.80.10.10:FF:000058">
    <property type="entry name" value="immunoglobulin superfamily containing leucine-rich repeat protein 2"/>
    <property type="match status" value="1"/>
</dbReference>
<dbReference type="SMART" id="SM00409">
    <property type="entry name" value="IG"/>
    <property type="match status" value="2"/>
</dbReference>
<dbReference type="Proteomes" id="UP001333110">
    <property type="component" value="Unassembled WGS sequence"/>
</dbReference>
<evidence type="ECO:0000256" key="23">
    <source>
        <dbReference type="SAM" id="Phobius"/>
    </source>
</evidence>
<evidence type="ECO:0000256" key="2">
    <source>
        <dbReference type="ARBA" id="ARBA00004389"/>
    </source>
</evidence>
<feature type="transmembrane region" description="Helical" evidence="23">
    <location>
        <begin position="796"/>
        <end position="821"/>
    </location>
</feature>
<dbReference type="PROSITE" id="PS50835">
    <property type="entry name" value="IG_LIKE"/>
    <property type="match status" value="2"/>
</dbReference>
<dbReference type="SUPFAM" id="SSF48726">
    <property type="entry name" value="Immunoglobulin"/>
    <property type="match status" value="2"/>
</dbReference>
<dbReference type="InterPro" id="IPR003599">
    <property type="entry name" value="Ig_sub"/>
</dbReference>
<dbReference type="GO" id="GO:0005789">
    <property type="term" value="C:endoplasmic reticulum membrane"/>
    <property type="evidence" value="ECO:0007669"/>
    <property type="project" value="UniProtKB-SubCell"/>
</dbReference>
<dbReference type="SMART" id="SM00364">
    <property type="entry name" value="LRR_BAC"/>
    <property type="match status" value="6"/>
</dbReference>
<comment type="subcellular location">
    <subcellularLocation>
        <location evidence="1">Cell projection</location>
        <location evidence="1">Dendrite</location>
    </subcellularLocation>
    <subcellularLocation>
        <location evidence="16">Endomembrane system</location>
        <topology evidence="16">Single-pass type I membrane protein</topology>
    </subcellularLocation>
    <subcellularLocation>
        <location evidence="2">Endoplasmic reticulum membrane</location>
        <topology evidence="2">Single-pass membrane protein</topology>
    </subcellularLocation>
</comment>
<dbReference type="InterPro" id="IPR013783">
    <property type="entry name" value="Ig-like_fold"/>
</dbReference>
<dbReference type="SMART" id="SM00082">
    <property type="entry name" value="LRRCT"/>
    <property type="match status" value="2"/>
</dbReference>
<evidence type="ECO:0000256" key="8">
    <source>
        <dbReference type="ARBA" id="ARBA00022824"/>
    </source>
</evidence>
<comment type="function">
    <text evidence="17">Photoreceptor synaptic protein essential for normal vision. Involved in synapse formation in cone photoreceptor cells.</text>
</comment>
<protein>
    <recommendedName>
        <fullName evidence="18">Leucine-rich repeat, immunoglobulin-like domain and transmembrane domain-containing protein 1</fullName>
    </recommendedName>
    <alternativeName>
        <fullName evidence="19">Leucine-rich repeat-containing protein 21</fullName>
    </alternativeName>
    <alternativeName>
        <fullName evidence="21">Photoreceptor-associated LRR superfamily protein</fullName>
    </alternativeName>
    <alternativeName>
        <fullName evidence="20">Retina-specific protein PAL</fullName>
    </alternativeName>
</protein>
<evidence type="ECO:0000256" key="15">
    <source>
        <dbReference type="ARBA" id="ARBA00023319"/>
    </source>
</evidence>
<dbReference type="InterPro" id="IPR003591">
    <property type="entry name" value="Leu-rich_rpt_typical-subtyp"/>
</dbReference>
<keyword evidence="14" id="KW-0844">Vision</keyword>
<dbReference type="CDD" id="cd00063">
    <property type="entry name" value="FN3"/>
    <property type="match status" value="1"/>
</dbReference>
<dbReference type="InterPro" id="IPR000372">
    <property type="entry name" value="LRRNT"/>
</dbReference>
<dbReference type="PROSITE" id="PS51450">
    <property type="entry name" value="LRR"/>
    <property type="match status" value="2"/>
</dbReference>
<keyword evidence="27" id="KW-1185">Reference proteome</keyword>
<feature type="domain" description="Ig-like" evidence="24">
    <location>
        <begin position="523"/>
        <end position="615"/>
    </location>
</feature>
<name>A0AAN7P354_MYCAM</name>
<evidence type="ECO:0000256" key="1">
    <source>
        <dbReference type="ARBA" id="ARBA00004279"/>
    </source>
</evidence>
<dbReference type="SUPFAM" id="SSF52058">
    <property type="entry name" value="L domain-like"/>
    <property type="match status" value="2"/>
</dbReference>
<keyword evidence="3" id="KW-0716">Sensory transduction</keyword>
<evidence type="ECO:0000259" key="25">
    <source>
        <dbReference type="PROSITE" id="PS50853"/>
    </source>
</evidence>
<dbReference type="Pfam" id="PF13927">
    <property type="entry name" value="Ig_3"/>
    <property type="match status" value="1"/>
</dbReference>
<evidence type="ECO:0000256" key="10">
    <source>
        <dbReference type="ARBA" id="ARBA00023136"/>
    </source>
</evidence>
<reference evidence="26 27" key="1">
    <citation type="journal article" date="2023" name="J. Hered.">
        <title>Chromosome-level genome of the wood stork (Mycteria americana) provides insight into avian chromosome evolution.</title>
        <authorList>
            <person name="Flamio R. Jr."/>
            <person name="Ramstad K.M."/>
        </authorList>
    </citation>
    <scope>NUCLEOTIDE SEQUENCE [LARGE SCALE GENOMIC DNA]</scope>
    <source>
        <strain evidence="26">JAX WOST 10</strain>
    </source>
</reference>
<evidence type="ECO:0000256" key="18">
    <source>
        <dbReference type="ARBA" id="ARBA00068065"/>
    </source>
</evidence>
<dbReference type="Pfam" id="PF07679">
    <property type="entry name" value="I-set"/>
    <property type="match status" value="1"/>
</dbReference>
<evidence type="ECO:0000256" key="20">
    <source>
        <dbReference type="ARBA" id="ARBA00079569"/>
    </source>
</evidence>
<dbReference type="InterPro" id="IPR032675">
    <property type="entry name" value="LRR_dom_sf"/>
</dbReference>
<dbReference type="CDD" id="cd00096">
    <property type="entry name" value="Ig"/>
    <property type="match status" value="1"/>
</dbReference>
<dbReference type="InterPro" id="IPR007110">
    <property type="entry name" value="Ig-like_dom"/>
</dbReference>
<dbReference type="Gene3D" id="2.60.40.10">
    <property type="entry name" value="Immunoglobulins"/>
    <property type="match status" value="3"/>
</dbReference>
<evidence type="ECO:0000256" key="5">
    <source>
        <dbReference type="ARBA" id="ARBA00022692"/>
    </source>
</evidence>
<evidence type="ECO:0000256" key="12">
    <source>
        <dbReference type="ARBA" id="ARBA00023180"/>
    </source>
</evidence>
<evidence type="ECO:0000313" key="27">
    <source>
        <dbReference type="Proteomes" id="UP001333110"/>
    </source>
</evidence>
<dbReference type="GO" id="GO:0007601">
    <property type="term" value="P:visual perception"/>
    <property type="evidence" value="ECO:0007669"/>
    <property type="project" value="UniProtKB-KW"/>
</dbReference>
<dbReference type="FunFam" id="2.60.40.10:FF:000032">
    <property type="entry name" value="palladin isoform X1"/>
    <property type="match status" value="1"/>
</dbReference>
<dbReference type="SMART" id="SM00365">
    <property type="entry name" value="LRR_SD22"/>
    <property type="match status" value="3"/>
</dbReference>
<dbReference type="InterPro" id="IPR003961">
    <property type="entry name" value="FN3_dom"/>
</dbReference>
<dbReference type="FunFam" id="3.80.10.10:FF:000770">
    <property type="entry name" value="Uncharacterized protein"/>
    <property type="match status" value="1"/>
</dbReference>